<evidence type="ECO:0000256" key="8">
    <source>
        <dbReference type="ARBA" id="ARBA00023136"/>
    </source>
</evidence>
<evidence type="ECO:0000256" key="4">
    <source>
        <dbReference type="ARBA" id="ARBA00022692"/>
    </source>
</evidence>
<dbReference type="KEGG" id="bbel:109474376"/>
<dbReference type="SUPFAM" id="SSF52540">
    <property type="entry name" value="P-loop containing nucleoside triphosphate hydrolases"/>
    <property type="match status" value="1"/>
</dbReference>
<evidence type="ECO:0000256" key="2">
    <source>
        <dbReference type="ARBA" id="ARBA00008124"/>
    </source>
</evidence>
<keyword evidence="4" id="KW-0812">Transmembrane</keyword>
<keyword evidence="6" id="KW-1133">Transmembrane helix</keyword>
<comment type="similarity">
    <text evidence="2">Belongs to the galactose-3-O-sulfotransferase family.</text>
</comment>
<dbReference type="Gene3D" id="3.40.50.300">
    <property type="entry name" value="P-loop containing nucleotide triphosphate hydrolases"/>
    <property type="match status" value="1"/>
</dbReference>
<dbReference type="RefSeq" id="XP_019630228.1">
    <property type="nucleotide sequence ID" value="XM_019774669.1"/>
</dbReference>
<dbReference type="RefSeq" id="XP_019630227.1">
    <property type="nucleotide sequence ID" value="XM_019774668.1"/>
</dbReference>
<dbReference type="GO" id="GO:0001733">
    <property type="term" value="F:galactosylceramide sulfotransferase activity"/>
    <property type="evidence" value="ECO:0007669"/>
    <property type="project" value="InterPro"/>
</dbReference>
<evidence type="ECO:0000313" key="11">
    <source>
        <dbReference type="RefSeq" id="XP_019630227.1"/>
    </source>
</evidence>
<dbReference type="Proteomes" id="UP000515135">
    <property type="component" value="Unplaced"/>
</dbReference>
<keyword evidence="3" id="KW-0808">Transferase</keyword>
<dbReference type="GeneID" id="109474376"/>
<accession>A0A6P4ZGN4</accession>
<reference evidence="11 12" key="1">
    <citation type="submission" date="2025-04" db="UniProtKB">
        <authorList>
            <consortium name="RefSeq"/>
        </authorList>
    </citation>
    <scope>IDENTIFICATION</scope>
    <source>
        <tissue evidence="11 12">Gonad</tissue>
    </source>
</reference>
<dbReference type="AlphaFoldDB" id="A0A6P4ZGN4"/>
<dbReference type="PANTHER" id="PTHR14647:SF86">
    <property type="entry name" value="GALACTOSE-3-O-SULFOTRANSFERASE"/>
    <property type="match status" value="1"/>
</dbReference>
<evidence type="ECO:0000256" key="3">
    <source>
        <dbReference type="ARBA" id="ARBA00022679"/>
    </source>
</evidence>
<evidence type="ECO:0000256" key="5">
    <source>
        <dbReference type="ARBA" id="ARBA00022968"/>
    </source>
</evidence>
<dbReference type="Pfam" id="PF06990">
    <property type="entry name" value="Gal-3-0_sulfotr"/>
    <property type="match status" value="1"/>
</dbReference>
<dbReference type="PANTHER" id="PTHR14647">
    <property type="entry name" value="GALACTOSE-3-O-SULFOTRANSFERASE"/>
    <property type="match status" value="1"/>
</dbReference>
<dbReference type="InterPro" id="IPR027417">
    <property type="entry name" value="P-loop_NTPase"/>
</dbReference>
<evidence type="ECO:0000256" key="1">
    <source>
        <dbReference type="ARBA" id="ARBA00004323"/>
    </source>
</evidence>
<comment type="subcellular location">
    <subcellularLocation>
        <location evidence="1">Golgi apparatus membrane</location>
        <topology evidence="1">Single-pass type II membrane protein</topology>
    </subcellularLocation>
</comment>
<dbReference type="GO" id="GO:0000139">
    <property type="term" value="C:Golgi membrane"/>
    <property type="evidence" value="ECO:0007669"/>
    <property type="project" value="UniProtKB-SubCell"/>
</dbReference>
<evidence type="ECO:0000256" key="7">
    <source>
        <dbReference type="ARBA" id="ARBA00023034"/>
    </source>
</evidence>
<protein>
    <submittedName>
        <fullName evidence="11 12">Galactosylceramide sulfotransferase-like</fullName>
    </submittedName>
</protein>
<keyword evidence="10" id="KW-1185">Reference proteome</keyword>
<keyword evidence="8" id="KW-0472">Membrane</keyword>
<name>A0A6P4ZGN4_BRABE</name>
<evidence type="ECO:0000313" key="12">
    <source>
        <dbReference type="RefSeq" id="XP_019630228.1"/>
    </source>
</evidence>
<organism evidence="10 11">
    <name type="scientific">Branchiostoma belcheri</name>
    <name type="common">Amphioxus</name>
    <dbReference type="NCBI Taxonomy" id="7741"/>
    <lineage>
        <taxon>Eukaryota</taxon>
        <taxon>Metazoa</taxon>
        <taxon>Chordata</taxon>
        <taxon>Cephalochordata</taxon>
        <taxon>Leptocardii</taxon>
        <taxon>Amphioxiformes</taxon>
        <taxon>Branchiostomatidae</taxon>
        <taxon>Branchiostoma</taxon>
    </lineage>
</organism>
<gene>
    <name evidence="11 12" type="primary">LOC109474376</name>
</gene>
<evidence type="ECO:0000313" key="10">
    <source>
        <dbReference type="Proteomes" id="UP000515135"/>
    </source>
</evidence>
<keyword evidence="7" id="KW-0333">Golgi apparatus</keyword>
<dbReference type="InterPro" id="IPR009729">
    <property type="entry name" value="Gal-3-0_sulfotransfrase"/>
</dbReference>
<dbReference type="GO" id="GO:0009247">
    <property type="term" value="P:glycolipid biosynthetic process"/>
    <property type="evidence" value="ECO:0007669"/>
    <property type="project" value="InterPro"/>
</dbReference>
<sequence length="385" mass="45087">MMARRRAAILCTAVFVITLLLLLHRYMKEEVFIGGIQSMRNNLKIDRSSAMRCSAKMNIVFLKTHKTAGSTVQNILLRYGLEKNLTFALPAAGHRFYWPDHFKRSSVLQEQQKRSKTVYNILCHHTRFHYANMRDLMPDDSVYITVVRSPAAMFRSAFEYFHLKKKYNIFQPNAMDVFLSRPSYYVGPYGKRPFFRNPIFFDLGYSPDQLVSEKSIQEAIEYIDGIFSVVLVSDHFEESMVLLRHTLCWDLNDVTYFKLNAMKTSSTKYVSTETEEKIKQWNKADSMLFDYFNKSLWQKLSKLPFDWIREVKLIKQKNRLLHVTCTKTGKSISNIKTKDLKLLPPPGLSVDGNVLKELEQRNKACVYMAKPEIPFTQELKRKYKN</sequence>
<keyword evidence="9" id="KW-0325">Glycoprotein</keyword>
<keyword evidence="5" id="KW-0735">Signal-anchor</keyword>
<evidence type="ECO:0000256" key="6">
    <source>
        <dbReference type="ARBA" id="ARBA00022989"/>
    </source>
</evidence>
<proteinExistence type="inferred from homology"/>
<evidence type="ECO:0000256" key="9">
    <source>
        <dbReference type="ARBA" id="ARBA00023180"/>
    </source>
</evidence>
<dbReference type="OrthoDB" id="514299at2759"/>